<dbReference type="InterPro" id="IPR049144">
    <property type="entry name" value="FAM186A_B_N"/>
</dbReference>
<evidence type="ECO:0000259" key="4">
    <source>
        <dbReference type="Pfam" id="PF20870"/>
    </source>
</evidence>
<evidence type="ECO:0000256" key="2">
    <source>
        <dbReference type="SAM" id="MobiDB-lite"/>
    </source>
</evidence>
<feature type="compositionally biased region" description="Basic and acidic residues" evidence="2">
    <location>
        <begin position="477"/>
        <end position="521"/>
    </location>
</feature>
<gene>
    <name evidence="6" type="primary">FAM186A</name>
</gene>
<evidence type="ECO:0000256" key="1">
    <source>
        <dbReference type="SAM" id="Coils"/>
    </source>
</evidence>
<accession>A0A9W2UXX5</accession>
<feature type="compositionally biased region" description="Basic and acidic residues" evidence="2">
    <location>
        <begin position="981"/>
        <end position="991"/>
    </location>
</feature>
<evidence type="ECO:0000313" key="5">
    <source>
        <dbReference type="Proteomes" id="UP001165780"/>
    </source>
</evidence>
<feature type="region of interest" description="Disordered" evidence="2">
    <location>
        <begin position="430"/>
        <end position="620"/>
    </location>
</feature>
<feature type="compositionally biased region" description="Basic and acidic residues" evidence="2">
    <location>
        <begin position="545"/>
        <end position="582"/>
    </location>
</feature>
<sequence>MPAGKITQLFNIVIKMQSGIDTESESEKEIVDSTITSIKALYKSEVPKLEIPLAVQNVISRIEHAQLCRAREDINMQLADILLNVQRIINRYTVDENVHSGRKISLPEHKKWRINFLDKIVTYAKNSEIREKTLLHILVWLEEWNAILSEMTAIDIEEHHHWIAKMEFLPEMYKAIESNVKILSRISVSLFEEKKRQKKKITSRGTLWKSWKERVIKRPATAHALRPDQMISDEFATNTKVSEIQDMLQELINTAMFNKLENNAIKYISSTIVNLSKALKTLNDEVKVFILQSANMYTNETSEKEKELSLKIIRDLSEQNEILQQKLQDAEEKYEQFIQSKGIVEQQLPTALPTSTLKALPELSPQSSIAISKTDIEDSMENILAKEFENIIDEAQTQETKALGIQWDSAFSYTAPAEMTPDLIEQQYPLPEKNQKESSAGITEDKVSLKKDDDQYQSQKKKQIKGSSMDETSGSHLSDDKGKQKETKLDHDLELQALEKNRKEMKSFSEAKPKSFAESKSRYVPTDYPSTDTKRQSGKSGTGRMWERLRKVKPEYSHDKSQISSENKEEPTTESMDKESKSEMSSQEEQFKLTELGYSSEKMKTKGKKHQISPRTTTSKEGKTEDIIVLAKKFKSPELVKSQSRIAKETSESMRVLESPDGKSEESNLEEFQKAIMAFLNEKIDNIGKPLDKKAVPKEGLLLKTAEVEKLEIIKAKMEEYFQTVAETVAKILREYKDIKNAGQVGEKPMKRKKKVSFMPGLHFQKPISAKAEISTLLSSKSMDPLIDNLIQMILTEIEGERDALVASTVGRHHKEREKQRWDEYLQEGQEKVFGEGLKHHLQEEGSFWKKSHELISKKLEKEESWLQMKERKQRQQKQKWWQEEEAWKEQQKQTKQDDEQMQRKEKEYQKTKQQQLEAWNQEMEEQLVPLEEEEEEQMRPVQKELRHPKLEINREKEEKQKPRRNIEDHGRQKQKKTKDQRKINEKNSDTLEKMLIQTSVTVSPKWKSIPKVASQLHQRKAFHGHLKTLENFADGKHPIPITPSPSTQSPSPGAFPISGQSPTKTLTLTPQQAQELEITITPQKAKELGITVAPEQAQALGISLTPEQAQEMSITDTLQKALGITVTPQQAQALGIPLTPEQAQAQGITLTPQQAQALGITLTPEQAQALRTTVTPQQAKAQGITLTPQQEQALGITFIPEQTHELGFTFTDKQAQAHGITLTPKQAQELGITLTYDQAQALGTTVIPQQSQSQGITLTPEQAHELGFTFTEEQTLAQGITLTPEGVKAPGITVTPDQVQEMGITVTPQQAQALEIMVTPEQSQTQGITLTSEQAQTQGITLTPEQAQAGGITLTSQQAQALGITLSPEQAQTQGITLTLEQAQALGITLTPQQAQAGGITLIPQQAQAITLTPQQPQALGITLTHEQAQAQGITLTPEKAQAQGITLTPEQAQVLGITLTPQQAQAITLTPQQAQAQGITLTPEQAQAGGITLTPQQAQAQAITLTPEQAQAKGITLIPKKAQAQGVTLTPEQAQAQGISLTPEKAQAQGITLTPEKAQAQGITLTPEQAQAQGVTLTPEQAQAQGIPLISQRAQAWGNTLTPEKAQAQGITLTPQQAQALGITLTPQQAQAQEITLTPEQAQALGISLTPEQTQAQGVTMTPEQTQAQGISLTPEQAQAQGISLTPEQAQAGGITLTPQQAQAINLTPQQAQAQGITLTPEKAQAQGISLTPQQAQAQGITLTPEQAQAQRITLTLQQAQAQGISLTPEQAQAQGVTMTLEHTQARGIPLVPEQAQAQAITLTPQQAQTQRITLTPEQAQAQGISLTSEQAQALGITLTPQQAQARGVTLTPQQAQAINLTPQQAQAQGITLTAEQAQVLGLTLTPQQAQAGGITLTPQQAQAQGITLTPEQAQALGISLTPEQAQAQGITLTPQQAQARGITVTLEQAEALGITLTPEQFKALVVTLSPEKCQGLGFIHTLEKVHAWESPLTASQAQKLGVPITPENAWVSAVTLTPEQTQALGAPLSLEQAQALGISLCPEHFWESDKSDKSHVLGFPLTLEQVQPLGAPFIPGQSHPMGVDDLKSRAPLINEQLSPLGVHPLLEHTLKVGIVPVTDKSVTPSAPHISKKLPTLDPSSLRSLQKLKASVLPRQSPASAAIAEKSSALEVSPIPLQISHSPLSQVPGKSLGVRIRSEPGKLLAPQTFPSSKQTLFSKGQSTSVEFVAPEVPLTPEKFPIAETLPTLGQPLTLETLLGPQQFFSSWGSRTPQLPLISEAPLASRQPLISGVPLTSAQIPDLLAPLSPRKPLVPGTSSIHGELLEPRPLTLSEQPQAFQPAATCEQSHYLQAPSPLGQRQASPLWIPPTPGHLPTLWTSPTPGKPLKDLSSSVSKKSKERLAIISSLKPNSAFVHPSATDFKVTQAPFTTKKFQVSEASDTLEEIPICHDPIAMEQFRTFQSYLTNYRTPVSQTPYIPTLMKPITSLPSLTTKLPKTSQISSSEWDQKSKFSPIDKSWILTSVSGTKKPKMLVPPSTPQELKEQRYFVDVEAQRKNLILLNQATKASGLPSQLHTTARNLIIETLHTDTVRLGYLFRKYIAYRLIQRARNNLIRRLQVIKNTGKGYEIRNLYIMLSRIDEYQKKVMQVWTNKQKSLEQKRNQCLRKMILLFSQLQQTYKLNLSQPIPCIIDKKQIPASTKSVQQSFLELLIEEDRKSDTLKKFRQEDQMEAIWNADLSTSSYPVTEKTSIHSLWAQLGGYPDIPMLLQLDVQSTFRKSLGSIKSQFKKIPK</sequence>
<dbReference type="InterPro" id="IPR049146">
    <property type="entry name" value="FAM186A_B_C"/>
</dbReference>
<dbReference type="Pfam" id="PF20865">
    <property type="entry name" value="FAM186A-B_C"/>
    <property type="match status" value="1"/>
</dbReference>
<feature type="region of interest" description="Disordered" evidence="2">
    <location>
        <begin position="890"/>
        <end position="910"/>
    </location>
</feature>
<dbReference type="Proteomes" id="UP001165780">
    <property type="component" value="Unplaced"/>
</dbReference>
<protein>
    <submittedName>
        <fullName evidence="6">Protein FAM186A</fullName>
    </submittedName>
</protein>
<feature type="coiled-coil region" evidence="1">
    <location>
        <begin position="313"/>
        <end position="347"/>
    </location>
</feature>
<feature type="domain" description="FAM186A/B C-terminal" evidence="3">
    <location>
        <begin position="2545"/>
        <end position="2772"/>
    </location>
</feature>
<dbReference type="Pfam" id="PF20870">
    <property type="entry name" value="FAM186A-B_N"/>
    <property type="match status" value="1"/>
</dbReference>
<name>A0A9W2UXX5_PANPR</name>
<keyword evidence="1" id="KW-0175">Coiled coil</keyword>
<dbReference type="PANTHER" id="PTHR33590:SF2">
    <property type="entry name" value="PROTEIN FAM186A"/>
    <property type="match status" value="1"/>
</dbReference>
<dbReference type="InterPro" id="IPR049147">
    <property type="entry name" value="FAM186A_PQQAQ"/>
</dbReference>
<dbReference type="GeneID" id="109249104"/>
<feature type="domain" description="FAM186A/B N-terminal" evidence="4">
    <location>
        <begin position="47"/>
        <end position="287"/>
    </location>
</feature>
<feature type="compositionally biased region" description="Basic and acidic residues" evidence="2">
    <location>
        <begin position="443"/>
        <end position="454"/>
    </location>
</feature>
<feature type="region of interest" description="Disordered" evidence="2">
    <location>
        <begin position="932"/>
        <end position="991"/>
    </location>
</feature>
<evidence type="ECO:0000259" key="3">
    <source>
        <dbReference type="Pfam" id="PF20865"/>
    </source>
</evidence>
<dbReference type="PANTHER" id="PTHR33590">
    <property type="entry name" value="GLUTENIN, HIGH MOLECULAR WEIGHT SUBUNIT PW212-RELATED PROTEIN"/>
    <property type="match status" value="1"/>
</dbReference>
<keyword evidence="5" id="KW-1185">Reference proteome</keyword>
<reference evidence="6" key="1">
    <citation type="submission" date="2025-08" db="UniProtKB">
        <authorList>
            <consortium name="RefSeq"/>
        </authorList>
    </citation>
    <scope>IDENTIFICATION</scope>
    <source>
        <tissue evidence="6">Whole blood</tissue>
    </source>
</reference>
<feature type="region of interest" description="Disordered" evidence="2">
    <location>
        <begin position="1034"/>
        <end position="1066"/>
    </location>
</feature>
<dbReference type="RefSeq" id="XP_053751316.1">
    <property type="nucleotide sequence ID" value="XM_053895341.1"/>
</dbReference>
<proteinExistence type="predicted"/>
<organism evidence="5 6">
    <name type="scientific">Panthera pardus</name>
    <name type="common">Leopard</name>
    <name type="synonym">Felis pardus</name>
    <dbReference type="NCBI Taxonomy" id="9691"/>
    <lineage>
        <taxon>Eukaryota</taxon>
        <taxon>Metazoa</taxon>
        <taxon>Chordata</taxon>
        <taxon>Craniata</taxon>
        <taxon>Vertebrata</taxon>
        <taxon>Euteleostomi</taxon>
        <taxon>Mammalia</taxon>
        <taxon>Eutheria</taxon>
        <taxon>Laurasiatheria</taxon>
        <taxon>Carnivora</taxon>
        <taxon>Feliformia</taxon>
        <taxon>Felidae</taxon>
        <taxon>Pantherinae</taxon>
        <taxon>Panthera</taxon>
    </lineage>
</organism>
<evidence type="ECO:0000313" key="6">
    <source>
        <dbReference type="RefSeq" id="XP_053751316.1"/>
    </source>
</evidence>
<dbReference type="CTD" id="121006"/>
<feature type="compositionally biased region" description="Basic and acidic residues" evidence="2">
    <location>
        <begin position="938"/>
        <end position="972"/>
    </location>
</feature>
<dbReference type="Pfam" id="PF20869">
    <property type="entry name" value="FAM186A_PQQAQ"/>
    <property type="match status" value="13"/>
</dbReference>